<dbReference type="Proteomes" id="UP000293613">
    <property type="component" value="Unassembled WGS sequence"/>
</dbReference>
<evidence type="ECO:0000313" key="12">
    <source>
        <dbReference type="Proteomes" id="UP000293613"/>
    </source>
</evidence>
<protein>
    <recommendedName>
        <fullName evidence="9">Lipoprotein signal peptidase</fullName>
        <ecNumber evidence="9">3.4.23.36</ecNumber>
    </recommendedName>
    <alternativeName>
        <fullName evidence="9">Prolipoprotein signal peptidase</fullName>
    </alternativeName>
    <alternativeName>
        <fullName evidence="9">Signal peptidase II</fullName>
        <shortName evidence="9">SPase II</shortName>
    </alternativeName>
</protein>
<dbReference type="EMBL" id="RSCO01000028">
    <property type="protein sequence ID" value="RYM94532.1"/>
    <property type="molecule type" value="Genomic_DNA"/>
</dbReference>
<keyword evidence="7 9" id="KW-1133">Transmembrane helix</keyword>
<accession>A0A315RTX2</accession>
<keyword evidence="8 9" id="KW-0472">Membrane</keyword>
<dbReference type="Pfam" id="PF01252">
    <property type="entry name" value="Peptidase_A8"/>
    <property type="match status" value="1"/>
</dbReference>
<comment type="pathway">
    <text evidence="9">Protein modification; lipoprotein biosynthesis (signal peptide cleavage).</text>
</comment>
<keyword evidence="5 9" id="KW-0064">Aspartyl protease</keyword>
<evidence type="ECO:0000256" key="7">
    <source>
        <dbReference type="ARBA" id="ARBA00022989"/>
    </source>
</evidence>
<comment type="function">
    <text evidence="9">This protein specifically catalyzes the removal of signal peptides from prolipoproteins.</text>
</comment>
<dbReference type="UniPathway" id="UPA00665"/>
<dbReference type="HAMAP" id="MF_00161">
    <property type="entry name" value="LspA"/>
    <property type="match status" value="1"/>
</dbReference>
<evidence type="ECO:0000256" key="10">
    <source>
        <dbReference type="RuleBase" id="RU004181"/>
    </source>
</evidence>
<proteinExistence type="inferred from homology"/>
<feature type="transmembrane region" description="Helical" evidence="9">
    <location>
        <begin position="71"/>
        <end position="89"/>
    </location>
</feature>
<reference evidence="11 12" key="1">
    <citation type="journal article" date="2019" name="Appl. Environ. Microbiol.">
        <title>Dissecting the evolutionary development of the Bifidobacterium animalis species through comparative genomics analyses.</title>
        <authorList>
            <person name="Lugli G.A."/>
            <person name="Mancino W."/>
            <person name="Milani C."/>
            <person name="Duranti S."/>
            <person name="Mancabelli L."/>
            <person name="Napoli S."/>
            <person name="Mangifesta M."/>
            <person name="Viappiani A."/>
            <person name="Anzalone R."/>
            <person name="Longhi G."/>
            <person name="van Sinderen D."/>
            <person name="Ventura M."/>
            <person name="Turroni F."/>
        </authorList>
    </citation>
    <scope>NUCLEOTIDE SEQUENCE [LARGE SCALE GENOMIC DNA]</scope>
    <source>
        <strain evidence="11 12">2011B</strain>
    </source>
</reference>
<dbReference type="PANTHER" id="PTHR33695:SF1">
    <property type="entry name" value="LIPOPROTEIN SIGNAL PEPTIDASE"/>
    <property type="match status" value="1"/>
</dbReference>
<organism evidence="11 12">
    <name type="scientific">Bifidobacterium animalis subsp. lactis</name>
    <name type="common">Bifidobacterium lactis</name>
    <dbReference type="NCBI Taxonomy" id="302911"/>
    <lineage>
        <taxon>Bacteria</taxon>
        <taxon>Bacillati</taxon>
        <taxon>Actinomycetota</taxon>
        <taxon>Actinomycetes</taxon>
        <taxon>Bifidobacteriales</taxon>
        <taxon>Bifidobacteriaceae</taxon>
        <taxon>Bifidobacterium</taxon>
    </lineage>
</organism>
<comment type="caution">
    <text evidence="11">The sequence shown here is derived from an EMBL/GenBank/DDBJ whole genome shotgun (WGS) entry which is preliminary data.</text>
</comment>
<dbReference type="GO" id="GO:0005886">
    <property type="term" value="C:plasma membrane"/>
    <property type="evidence" value="ECO:0007669"/>
    <property type="project" value="UniProtKB-SubCell"/>
</dbReference>
<evidence type="ECO:0000256" key="1">
    <source>
        <dbReference type="ARBA" id="ARBA00006139"/>
    </source>
</evidence>
<comment type="caution">
    <text evidence="9">Lacks conserved residue(s) required for the propagation of feature annotation.</text>
</comment>
<evidence type="ECO:0000256" key="2">
    <source>
        <dbReference type="ARBA" id="ARBA00022475"/>
    </source>
</evidence>
<keyword evidence="4 9" id="KW-0812">Transmembrane</keyword>
<comment type="similarity">
    <text evidence="1 9 10">Belongs to the peptidase A8 family.</text>
</comment>
<keyword evidence="6 9" id="KW-0378">Hydrolase</keyword>
<evidence type="ECO:0000256" key="5">
    <source>
        <dbReference type="ARBA" id="ARBA00022750"/>
    </source>
</evidence>
<dbReference type="NCBIfam" id="NF011353">
    <property type="entry name" value="PRK14771.1"/>
    <property type="match status" value="1"/>
</dbReference>
<evidence type="ECO:0000256" key="8">
    <source>
        <dbReference type="ARBA" id="ARBA00023136"/>
    </source>
</evidence>
<feature type="active site" evidence="9">
    <location>
        <position position="128"/>
    </location>
</feature>
<dbReference type="EC" id="3.4.23.36" evidence="9"/>
<evidence type="ECO:0000256" key="4">
    <source>
        <dbReference type="ARBA" id="ARBA00022692"/>
    </source>
</evidence>
<dbReference type="GO" id="GO:0006508">
    <property type="term" value="P:proteolysis"/>
    <property type="evidence" value="ECO:0007669"/>
    <property type="project" value="UniProtKB-KW"/>
</dbReference>
<name>A0A315RTX2_BIFAN</name>
<dbReference type="RefSeq" id="WP_012619838.1">
    <property type="nucleotide sequence ID" value="NZ_CAKMAC010000005.1"/>
</dbReference>
<evidence type="ECO:0000313" key="11">
    <source>
        <dbReference type="EMBL" id="RYM94532.1"/>
    </source>
</evidence>
<evidence type="ECO:0000256" key="9">
    <source>
        <dbReference type="HAMAP-Rule" id="MF_00161"/>
    </source>
</evidence>
<evidence type="ECO:0000256" key="6">
    <source>
        <dbReference type="ARBA" id="ARBA00022801"/>
    </source>
</evidence>
<comment type="catalytic activity">
    <reaction evidence="9">
        <text>Release of signal peptides from bacterial membrane prolipoproteins. Hydrolyzes -Xaa-Yaa-Zaa-|-(S,diacylglyceryl)Cys-, in which Xaa is hydrophobic (preferably Leu), and Yaa (Ala or Ser) and Zaa (Gly or Ala) have small, neutral side chains.</text>
        <dbReference type="EC" id="3.4.23.36"/>
    </reaction>
</comment>
<keyword evidence="3 9" id="KW-0645">Protease</keyword>
<dbReference type="PRINTS" id="PR00781">
    <property type="entry name" value="LIPOSIGPTASE"/>
</dbReference>
<keyword evidence="2 9" id="KW-1003">Cell membrane</keyword>
<feature type="transmembrane region" description="Helical" evidence="9">
    <location>
        <begin position="94"/>
        <end position="112"/>
    </location>
</feature>
<feature type="transmembrane region" description="Helical" evidence="9">
    <location>
        <begin position="132"/>
        <end position="159"/>
    </location>
</feature>
<dbReference type="InterPro" id="IPR001872">
    <property type="entry name" value="Peptidase_A8"/>
</dbReference>
<feature type="active site" evidence="9">
    <location>
        <position position="141"/>
    </location>
</feature>
<evidence type="ECO:0000256" key="3">
    <source>
        <dbReference type="ARBA" id="ARBA00022670"/>
    </source>
</evidence>
<sequence length="180" mass="19465">MLNSKPRRPRVRVAVFACIAIVALGADQLSKYLAQTYLTETDYIQVIPRFLHLTLVHNPGASLGMGANSTWVISLFAIVACCVLVWMAWRTTSMAWTVFLALAFAGALGNLIDRVAYAQGFLNGKVVDFLNYGWSVGNVADIFLMIAGIGIIVLILCGVPYRGSDERQPADTAAAGHSDN</sequence>
<dbReference type="GO" id="GO:0004190">
    <property type="term" value="F:aspartic-type endopeptidase activity"/>
    <property type="evidence" value="ECO:0007669"/>
    <property type="project" value="UniProtKB-UniRule"/>
</dbReference>
<dbReference type="AlphaFoldDB" id="A0A315RTX2"/>
<comment type="subcellular location">
    <subcellularLocation>
        <location evidence="9">Cell membrane</location>
        <topology evidence="9">Multi-pass membrane protein</topology>
    </subcellularLocation>
</comment>
<dbReference type="PANTHER" id="PTHR33695">
    <property type="entry name" value="LIPOPROTEIN SIGNAL PEPTIDASE"/>
    <property type="match status" value="1"/>
</dbReference>
<dbReference type="OMA" id="NRWYFPA"/>
<gene>
    <name evidence="9" type="primary">lspA</name>
    <name evidence="11" type="ORF">PG2011B_1247</name>
</gene>
<dbReference type="GeneID" id="29696632"/>